<dbReference type="Proteomes" id="UP000245699">
    <property type="component" value="Unassembled WGS sequence"/>
</dbReference>
<name>A0A2T9YGI6_9FUNG</name>
<keyword evidence="1" id="KW-0677">Repeat</keyword>
<dbReference type="InterPro" id="IPR002110">
    <property type="entry name" value="Ankyrin_rpt"/>
</dbReference>
<evidence type="ECO:0000313" key="4">
    <source>
        <dbReference type="Proteomes" id="UP000245699"/>
    </source>
</evidence>
<evidence type="ECO:0008006" key="5">
    <source>
        <dbReference type="Google" id="ProtNLM"/>
    </source>
</evidence>
<dbReference type="PANTHER" id="PTHR24198">
    <property type="entry name" value="ANKYRIN REPEAT AND PROTEIN KINASE DOMAIN-CONTAINING PROTEIN"/>
    <property type="match status" value="1"/>
</dbReference>
<dbReference type="EMBL" id="MBFT01000416">
    <property type="protein sequence ID" value="PVU91419.1"/>
    <property type="molecule type" value="Genomic_DNA"/>
</dbReference>
<keyword evidence="4" id="KW-1185">Reference proteome</keyword>
<dbReference type="PANTHER" id="PTHR24198:SF165">
    <property type="entry name" value="ANKYRIN REPEAT-CONTAINING PROTEIN-RELATED"/>
    <property type="match status" value="1"/>
</dbReference>
<dbReference type="SUPFAM" id="SSF48403">
    <property type="entry name" value="Ankyrin repeat"/>
    <property type="match status" value="3"/>
</dbReference>
<dbReference type="STRING" id="61424.A0A2T9YGI6"/>
<reference evidence="3 4" key="1">
    <citation type="journal article" date="2018" name="MBio">
        <title>Comparative Genomics Reveals the Core Gene Toolbox for the Fungus-Insect Symbiosis.</title>
        <authorList>
            <person name="Wang Y."/>
            <person name="Stata M."/>
            <person name="Wang W."/>
            <person name="Stajich J.E."/>
            <person name="White M.M."/>
            <person name="Moncalvo J.M."/>
        </authorList>
    </citation>
    <scope>NUCLEOTIDE SEQUENCE [LARGE SCALE GENOMIC DNA]</scope>
    <source>
        <strain evidence="3 4">AUS-77-4</strain>
    </source>
</reference>
<sequence length="817" mass="94889">MNTKPKNIYNTNCSFLNLGFDILSQIFVEAQNPNLGTVSKLLYEISHTTSVQVEYIVLKIKDQWSFHRFFNKKMKLWRKSTLALGLVNKNIESYVYDRIFNLAIKKNYREIIRMLLSKSRISKIGYRYSEFDKLYTIEPLVDINNLYYSGDEEIFKMVENAHLIQIDVEKDFDIPKRLLGDQKKCQIHAKLDRNRYMIFLKGFIKSGNYEMIDYILNLLVLDQNDFGTCLTVAITSESIQMVYYFLEIGKKNQFALLDYTNQYRMENSDPSLNLEHLTGNIEDYPEYMHVLLKMCINLNRPNITLYFIEKGVKVEHEYIDIGRAFSDFKVLTVLIKSFGWENLSMSTKKWAVTSGNIQFLNELVDMGIDIHFDNDRLLRYSAGLDYNFLKRLLDLGANVYAGNSKYMKILLKSDLNKFKLVLKYARKPLANTVELFNQACLMGNLEISKVLLELNPDIIFNVKDLAYKLGIMGKLKCMELLLDRGIVLKDGKKLMTHAITANKRKLVKTLLKYNVPIKYESKNLFWIVCNFRMYKVVEMFMENANMKRTAIEHQFVFACRTNHIEVLYIILECSSALERKELLNLDNGLPLSLLARCGKKKAVTLFLNHGVIVNFKNKKLFLNSCRFGLENLIFLFLGNWKAKRNIKIINKGIILAIQNHHKVLSILLQYCIESKYKILFQNTLDQLLESCCRMGNLSFVKNVLELGANINTLGIEILKTVYNSRNQKLLDLLFSNGLKDKLKYLHFFKACEDGDFDKIKALVYCGIDINVCDSFGLSLACKTGNLEIVMFLIDKGSKLIKYHQESVVDIFLGNYFD</sequence>
<evidence type="ECO:0000256" key="2">
    <source>
        <dbReference type="ARBA" id="ARBA00023043"/>
    </source>
</evidence>
<dbReference type="InterPro" id="IPR036770">
    <property type="entry name" value="Ankyrin_rpt-contain_sf"/>
</dbReference>
<accession>A0A2T9YGI6</accession>
<evidence type="ECO:0000313" key="3">
    <source>
        <dbReference type="EMBL" id="PVU91419.1"/>
    </source>
</evidence>
<proteinExistence type="predicted"/>
<dbReference type="Gene3D" id="1.25.40.20">
    <property type="entry name" value="Ankyrin repeat-containing domain"/>
    <property type="match status" value="3"/>
</dbReference>
<protein>
    <recommendedName>
        <fullName evidence="5">Ankyrin repeat protein</fullName>
    </recommendedName>
</protein>
<dbReference type="AlphaFoldDB" id="A0A2T9YGI6"/>
<organism evidence="3 4">
    <name type="scientific">Furculomyces boomerangus</name>
    <dbReference type="NCBI Taxonomy" id="61424"/>
    <lineage>
        <taxon>Eukaryota</taxon>
        <taxon>Fungi</taxon>
        <taxon>Fungi incertae sedis</taxon>
        <taxon>Zoopagomycota</taxon>
        <taxon>Kickxellomycotina</taxon>
        <taxon>Harpellomycetes</taxon>
        <taxon>Harpellales</taxon>
        <taxon>Harpellaceae</taxon>
        <taxon>Furculomyces</taxon>
    </lineage>
</organism>
<gene>
    <name evidence="3" type="ORF">BB559_004151</name>
</gene>
<keyword evidence="2" id="KW-0040">ANK repeat</keyword>
<dbReference type="OrthoDB" id="194358at2759"/>
<dbReference type="SMART" id="SM00248">
    <property type="entry name" value="ANK"/>
    <property type="match status" value="11"/>
</dbReference>
<comment type="caution">
    <text evidence="3">The sequence shown here is derived from an EMBL/GenBank/DDBJ whole genome shotgun (WGS) entry which is preliminary data.</text>
</comment>
<evidence type="ECO:0000256" key="1">
    <source>
        <dbReference type="ARBA" id="ARBA00022737"/>
    </source>
</evidence>